<evidence type="ECO:0000313" key="2">
    <source>
        <dbReference type="Proteomes" id="UP001364695"/>
    </source>
</evidence>
<reference evidence="1" key="1">
    <citation type="submission" date="2023-10" db="EMBL/GenBank/DDBJ databases">
        <title>Amphibacter perezi, gen. nov., sp. nov. a novel taxa of the family Comamonadaceae, class Betaproteobacteria isolated from the skin microbiota of Pelophylax perezi from different populations.</title>
        <authorList>
            <person name="Costa S."/>
            <person name="Proenca D.N."/>
            <person name="Lopes I."/>
            <person name="Morais P.V."/>
        </authorList>
    </citation>
    <scope>NUCLEOTIDE SEQUENCE</scope>
    <source>
        <strain evidence="1">SL12-8</strain>
    </source>
</reference>
<organism evidence="1 2">
    <name type="scientific">Amphibiibacter pelophylacis</name>
    <dbReference type="NCBI Taxonomy" id="1799477"/>
    <lineage>
        <taxon>Bacteria</taxon>
        <taxon>Pseudomonadati</taxon>
        <taxon>Pseudomonadota</taxon>
        <taxon>Betaproteobacteria</taxon>
        <taxon>Burkholderiales</taxon>
        <taxon>Sphaerotilaceae</taxon>
        <taxon>Amphibiibacter</taxon>
    </lineage>
</organism>
<accession>A0ACC6P150</accession>
<dbReference type="EMBL" id="JAWDIE010000006">
    <property type="protein sequence ID" value="MEJ7137906.1"/>
    <property type="molecule type" value="Genomic_DNA"/>
</dbReference>
<comment type="caution">
    <text evidence="1">The sequence shown here is derived from an EMBL/GenBank/DDBJ whole genome shotgun (WGS) entry which is preliminary data.</text>
</comment>
<dbReference type="Proteomes" id="UP001364695">
    <property type="component" value="Unassembled WGS sequence"/>
</dbReference>
<gene>
    <name evidence="1" type="ORF">RV045_05590</name>
</gene>
<protein>
    <submittedName>
        <fullName evidence="1">Methyl-accepting chemotaxis protein</fullName>
    </submittedName>
</protein>
<proteinExistence type="predicted"/>
<name>A0ACC6P150_9BURK</name>
<keyword evidence="2" id="KW-1185">Reference proteome</keyword>
<evidence type="ECO:0000313" key="1">
    <source>
        <dbReference type="EMBL" id="MEJ7137906.1"/>
    </source>
</evidence>
<sequence length="370" mass="40602">MLRFWRTAHEQPDGRDNEIRALRAELDSARAQLVHYRAIGGCMAHFSRSFTASQASMGTMAQTMQKERDRAGTSAQMSQHAQGMVHEMSQQLLSLAQSSGQSAHGMQQLHTLSQRINDMVELIQRIAAQTHLLSMNAAVEAARAGTQGTGFAAVAKEVQRLSADTDQATQNIVPLVRAIQAESNGLREHVNGLSDQAQRFSREGGSMSREMGQVAGMSEAVQHAIEHSAMRSFIELAKLDHLIFKFEIYKVFFGVSDKRARELADHTGCRMGKWYYEGDGRQCYSQLDGYRSIEAPHIRVHRHGRQALVLLEQGQADQAIADLEAMESASGDVVDGLERMAASHQAQNQAQSVSCAPQPVHPAPATLATA</sequence>